<dbReference type="EMBL" id="LAYZ01000004">
    <property type="protein sequence ID" value="KKK34530.1"/>
    <property type="molecule type" value="Genomic_DNA"/>
</dbReference>
<keyword evidence="9 17" id="KW-0418">Kinase</keyword>
<reference evidence="17 18" key="1">
    <citation type="submission" date="2015-04" db="EMBL/GenBank/DDBJ databases">
        <title>Taxonomic description and genome sequence of Salinicoccus sediminis sp. nov., a novel hyper halotolerant bacterium isolated from marine sediment.</title>
        <authorList>
            <person name="Mathan Kumar R."/>
            <person name="Kaur G."/>
            <person name="Kumar N."/>
            <person name="Kumar A."/>
            <person name="Singh N.K."/>
            <person name="Kaur N."/>
            <person name="Mayilraj S."/>
        </authorList>
    </citation>
    <scope>NUCLEOTIDE SEQUENCE [LARGE SCALE GENOMIC DNA]</scope>
    <source>
        <strain evidence="17 18">SV-16</strain>
    </source>
</reference>
<keyword evidence="13" id="KW-1133">Transmembrane helix</keyword>
<evidence type="ECO:0000256" key="10">
    <source>
        <dbReference type="ARBA" id="ARBA00022840"/>
    </source>
</evidence>
<keyword evidence="6" id="KW-0597">Phosphoprotein</keyword>
<protein>
    <recommendedName>
        <fullName evidence="4">Sensor protein kinase WalK</fullName>
        <ecNumber evidence="3">2.7.13.3</ecNumber>
    </recommendedName>
</protein>
<dbReference type="Pfam" id="PF02518">
    <property type="entry name" value="HATPase_c"/>
    <property type="match status" value="1"/>
</dbReference>
<dbReference type="Pfam" id="PF00672">
    <property type="entry name" value="HAMP"/>
    <property type="match status" value="1"/>
</dbReference>
<dbReference type="NCBIfam" id="TIGR00229">
    <property type="entry name" value="sensory_box"/>
    <property type="match status" value="1"/>
</dbReference>
<feature type="domain" description="Histidine kinase" evidence="14">
    <location>
        <begin position="372"/>
        <end position="590"/>
    </location>
</feature>
<dbReference type="AlphaFoldDB" id="A0A0M2SPK1"/>
<evidence type="ECO:0000256" key="11">
    <source>
        <dbReference type="ARBA" id="ARBA00023012"/>
    </source>
</evidence>
<dbReference type="Pfam" id="PF13426">
    <property type="entry name" value="PAS_9"/>
    <property type="match status" value="1"/>
</dbReference>
<dbReference type="FunFam" id="1.10.287.130:FF:000008">
    <property type="entry name" value="Two-component sensor histidine kinase"/>
    <property type="match status" value="1"/>
</dbReference>
<dbReference type="Pfam" id="PF16736">
    <property type="entry name" value="sCache_like"/>
    <property type="match status" value="1"/>
</dbReference>
<dbReference type="Gene3D" id="1.10.287.130">
    <property type="match status" value="1"/>
</dbReference>
<dbReference type="SUPFAM" id="SSF55785">
    <property type="entry name" value="PYP-like sensor domain (PAS domain)"/>
    <property type="match status" value="1"/>
</dbReference>
<comment type="caution">
    <text evidence="17">The sequence shown here is derived from an EMBL/GenBank/DDBJ whole genome shotgun (WGS) entry which is preliminary data.</text>
</comment>
<dbReference type="PANTHER" id="PTHR45453">
    <property type="entry name" value="PHOSPHATE REGULON SENSOR PROTEIN PHOR"/>
    <property type="match status" value="1"/>
</dbReference>
<dbReference type="InterPro" id="IPR050351">
    <property type="entry name" value="BphY/WalK/GraS-like"/>
</dbReference>
<dbReference type="GO" id="GO:0016036">
    <property type="term" value="P:cellular response to phosphate starvation"/>
    <property type="evidence" value="ECO:0007669"/>
    <property type="project" value="TreeGrafter"/>
</dbReference>
<keyword evidence="8" id="KW-0547">Nucleotide-binding</keyword>
<comment type="subcellular location">
    <subcellularLocation>
        <location evidence="2">Cell membrane</location>
        <topology evidence="2">Multi-pass membrane protein</topology>
    </subcellularLocation>
</comment>
<evidence type="ECO:0000256" key="4">
    <source>
        <dbReference type="ARBA" id="ARBA00017772"/>
    </source>
</evidence>
<dbReference type="InterPro" id="IPR003660">
    <property type="entry name" value="HAMP_dom"/>
</dbReference>
<dbReference type="InterPro" id="IPR000014">
    <property type="entry name" value="PAS"/>
</dbReference>
<dbReference type="InterPro" id="IPR035965">
    <property type="entry name" value="PAS-like_dom_sf"/>
</dbReference>
<name>A0A0M2SPK1_9STAP</name>
<proteinExistence type="predicted"/>
<dbReference type="CDD" id="cd00082">
    <property type="entry name" value="HisKA"/>
    <property type="match status" value="1"/>
</dbReference>
<dbReference type="InterPro" id="IPR036890">
    <property type="entry name" value="HATPase_C_sf"/>
</dbReference>
<dbReference type="Gene3D" id="6.10.340.10">
    <property type="match status" value="1"/>
</dbReference>
<keyword evidence="11" id="KW-0902">Two-component regulatory system</keyword>
<dbReference type="STRING" id="1432562.WN59_07315"/>
<evidence type="ECO:0000256" key="13">
    <source>
        <dbReference type="SAM" id="Phobius"/>
    </source>
</evidence>
<feature type="domain" description="HAMP" evidence="16">
    <location>
        <begin position="191"/>
        <end position="243"/>
    </location>
</feature>
<keyword evidence="18" id="KW-1185">Reference proteome</keyword>
<dbReference type="PROSITE" id="PS50109">
    <property type="entry name" value="HIS_KIN"/>
    <property type="match status" value="1"/>
</dbReference>
<keyword evidence="10" id="KW-0067">ATP-binding</keyword>
<dbReference type="PATRIC" id="fig|1432562.3.peg.1458"/>
<dbReference type="SMART" id="SM00388">
    <property type="entry name" value="HisKA"/>
    <property type="match status" value="1"/>
</dbReference>
<comment type="catalytic activity">
    <reaction evidence="1">
        <text>ATP + protein L-histidine = ADP + protein N-phospho-L-histidine.</text>
        <dbReference type="EC" id="2.7.13.3"/>
    </reaction>
</comment>
<dbReference type="SMART" id="SM00387">
    <property type="entry name" value="HATPase_c"/>
    <property type="match status" value="1"/>
</dbReference>
<evidence type="ECO:0000256" key="3">
    <source>
        <dbReference type="ARBA" id="ARBA00012438"/>
    </source>
</evidence>
<evidence type="ECO:0000259" key="16">
    <source>
        <dbReference type="PROSITE" id="PS50885"/>
    </source>
</evidence>
<dbReference type="CDD" id="cd00130">
    <property type="entry name" value="PAS"/>
    <property type="match status" value="1"/>
</dbReference>
<dbReference type="CDD" id="cd06225">
    <property type="entry name" value="HAMP"/>
    <property type="match status" value="1"/>
</dbReference>
<organism evidence="17 18">
    <name type="scientific">Salinicoccus sediminis</name>
    <dbReference type="NCBI Taxonomy" id="1432562"/>
    <lineage>
        <taxon>Bacteria</taxon>
        <taxon>Bacillati</taxon>
        <taxon>Bacillota</taxon>
        <taxon>Bacilli</taxon>
        <taxon>Bacillales</taxon>
        <taxon>Staphylococcaceae</taxon>
        <taxon>Salinicoccus</taxon>
    </lineage>
</organism>
<dbReference type="PANTHER" id="PTHR45453:SF1">
    <property type="entry name" value="PHOSPHATE REGULON SENSOR PROTEIN PHOR"/>
    <property type="match status" value="1"/>
</dbReference>
<dbReference type="InterPro" id="IPR005467">
    <property type="entry name" value="His_kinase_dom"/>
</dbReference>
<evidence type="ECO:0000256" key="7">
    <source>
        <dbReference type="ARBA" id="ARBA00022679"/>
    </source>
</evidence>
<evidence type="ECO:0000256" key="5">
    <source>
        <dbReference type="ARBA" id="ARBA00022475"/>
    </source>
</evidence>
<evidence type="ECO:0000313" key="17">
    <source>
        <dbReference type="EMBL" id="KKK34530.1"/>
    </source>
</evidence>
<dbReference type="Proteomes" id="UP000034287">
    <property type="component" value="Unassembled WGS sequence"/>
</dbReference>
<dbReference type="PROSITE" id="PS50885">
    <property type="entry name" value="HAMP"/>
    <property type="match status" value="1"/>
</dbReference>
<dbReference type="SUPFAM" id="SSF158472">
    <property type="entry name" value="HAMP domain-like"/>
    <property type="match status" value="1"/>
</dbReference>
<feature type="transmembrane region" description="Helical" evidence="13">
    <location>
        <begin position="167"/>
        <end position="190"/>
    </location>
</feature>
<evidence type="ECO:0000256" key="2">
    <source>
        <dbReference type="ARBA" id="ARBA00004651"/>
    </source>
</evidence>
<dbReference type="InterPro" id="IPR003661">
    <property type="entry name" value="HisK_dim/P_dom"/>
</dbReference>
<evidence type="ECO:0000259" key="15">
    <source>
        <dbReference type="PROSITE" id="PS50112"/>
    </source>
</evidence>
<feature type="domain" description="PAS" evidence="15">
    <location>
        <begin position="248"/>
        <end position="293"/>
    </location>
</feature>
<evidence type="ECO:0000256" key="12">
    <source>
        <dbReference type="ARBA" id="ARBA00023136"/>
    </source>
</evidence>
<keyword evidence="5" id="KW-1003">Cell membrane</keyword>
<dbReference type="InterPro" id="IPR003594">
    <property type="entry name" value="HATPase_dom"/>
</dbReference>
<dbReference type="GO" id="GO:0005886">
    <property type="term" value="C:plasma membrane"/>
    <property type="evidence" value="ECO:0007669"/>
    <property type="project" value="UniProtKB-SubCell"/>
</dbReference>
<evidence type="ECO:0000259" key="14">
    <source>
        <dbReference type="PROSITE" id="PS50109"/>
    </source>
</evidence>
<evidence type="ECO:0000256" key="9">
    <source>
        <dbReference type="ARBA" id="ARBA00022777"/>
    </source>
</evidence>
<dbReference type="InterPro" id="IPR031967">
    <property type="entry name" value="PhoR_single_Cache-like_dom"/>
</dbReference>
<keyword evidence="12 13" id="KW-0472">Membrane</keyword>
<dbReference type="GO" id="GO:0000155">
    <property type="term" value="F:phosphorelay sensor kinase activity"/>
    <property type="evidence" value="ECO:0007669"/>
    <property type="project" value="InterPro"/>
</dbReference>
<evidence type="ECO:0000256" key="8">
    <source>
        <dbReference type="ARBA" id="ARBA00022741"/>
    </source>
</evidence>
<sequence>MKSLWLKISLAFFGLILALTLVLWFLLASIMQNAYTETTREHLIENAEMVSQIIIATEAIEDGERLQEWVSNFDAPIEMRFTVIDDRGEVIADSENDPATMDNHRNRPEFEAVLESGDEYGETIRYSETQDLSMMYIATPVVRDGETVGAIRTSLSLQIIDQAMNRLWLSLTLVLGIMLVLTTIAGILIARGITKPIGRVMDVTRRLSEKDYSSRVNTKVSGEIGELSTAVNTLASSLQRQMTEIQENEQQLTSIMSNMVSGVMLVNQNGRVELVNSAMERFFSQHSENIVGQRFDKVGEGIGLGELIRRVFEDNRKVHDEVHSYYPEERIMDAHLAPYYGQGWQKKGVIIVLHDITDIRRLEKMRSDFVANVSHELKTPVTSVKGFSETLLSGEVKDDATKRQFLKIIHDESQRLDRLIRDLLNLSKIERKEIPLNIDRVDIAELIHETAVTLEGSAEQKQTQLVLPGGDRPVMLEADRDRLRQIILNLIANGINYTPEGGTVRVSLRENLYEVRMIVADNGIGIPEESLDRIFERFYRVDKARSRHSGGTGLGLAIVKHLIESHRGRIEIESTEGEGTTITVILPKTQDQEK</sequence>
<dbReference type="GO" id="GO:0005524">
    <property type="term" value="F:ATP binding"/>
    <property type="evidence" value="ECO:0007669"/>
    <property type="project" value="UniProtKB-KW"/>
</dbReference>
<dbReference type="EC" id="2.7.13.3" evidence="3"/>
<dbReference type="Gene3D" id="3.30.565.10">
    <property type="entry name" value="Histidine kinase-like ATPase, C-terminal domain"/>
    <property type="match status" value="1"/>
</dbReference>
<keyword evidence="13" id="KW-0812">Transmembrane</keyword>
<dbReference type="Pfam" id="PF00512">
    <property type="entry name" value="HisKA"/>
    <property type="match status" value="1"/>
</dbReference>
<dbReference type="SMART" id="SM00304">
    <property type="entry name" value="HAMP"/>
    <property type="match status" value="1"/>
</dbReference>
<dbReference type="RefSeq" id="WP_046515087.1">
    <property type="nucleotide sequence ID" value="NZ_LAYZ01000004.1"/>
</dbReference>
<dbReference type="SUPFAM" id="SSF55874">
    <property type="entry name" value="ATPase domain of HSP90 chaperone/DNA topoisomerase II/histidine kinase"/>
    <property type="match status" value="1"/>
</dbReference>
<dbReference type="NCBIfam" id="NF046044">
    <property type="entry name" value="PnpS"/>
    <property type="match status" value="1"/>
</dbReference>
<dbReference type="InterPro" id="IPR004358">
    <property type="entry name" value="Sig_transdc_His_kin-like_C"/>
</dbReference>
<dbReference type="CDD" id="cd00075">
    <property type="entry name" value="HATPase"/>
    <property type="match status" value="1"/>
</dbReference>
<dbReference type="SUPFAM" id="SSF47384">
    <property type="entry name" value="Homodimeric domain of signal transducing histidine kinase"/>
    <property type="match status" value="1"/>
</dbReference>
<dbReference type="OrthoDB" id="9813151at2"/>
<keyword evidence="7" id="KW-0808">Transferase</keyword>
<dbReference type="SMART" id="SM00091">
    <property type="entry name" value="PAS"/>
    <property type="match status" value="1"/>
</dbReference>
<dbReference type="PRINTS" id="PR00344">
    <property type="entry name" value="BCTRLSENSOR"/>
</dbReference>
<evidence type="ECO:0000256" key="6">
    <source>
        <dbReference type="ARBA" id="ARBA00022553"/>
    </source>
</evidence>
<dbReference type="Gene3D" id="3.30.450.20">
    <property type="entry name" value="PAS domain"/>
    <property type="match status" value="2"/>
</dbReference>
<dbReference type="PROSITE" id="PS50112">
    <property type="entry name" value="PAS"/>
    <property type="match status" value="1"/>
</dbReference>
<gene>
    <name evidence="17" type="ORF">WN59_07315</name>
</gene>
<dbReference type="GO" id="GO:0004721">
    <property type="term" value="F:phosphoprotein phosphatase activity"/>
    <property type="evidence" value="ECO:0007669"/>
    <property type="project" value="TreeGrafter"/>
</dbReference>
<accession>A0A0M2SPK1</accession>
<dbReference type="InterPro" id="IPR036097">
    <property type="entry name" value="HisK_dim/P_sf"/>
</dbReference>
<evidence type="ECO:0000313" key="18">
    <source>
        <dbReference type="Proteomes" id="UP000034287"/>
    </source>
</evidence>
<dbReference type="FunFam" id="3.30.565.10:FF:000006">
    <property type="entry name" value="Sensor histidine kinase WalK"/>
    <property type="match status" value="1"/>
</dbReference>
<evidence type="ECO:0000256" key="1">
    <source>
        <dbReference type="ARBA" id="ARBA00000085"/>
    </source>
</evidence>